<evidence type="ECO:0000313" key="3">
    <source>
        <dbReference type="Proteomes" id="UP000033448"/>
    </source>
</evidence>
<evidence type="ECO:0000313" key="2">
    <source>
        <dbReference type="EMBL" id="KJL30134.1"/>
    </source>
</evidence>
<keyword evidence="2" id="KW-0645">Protease</keyword>
<dbReference type="SUPFAM" id="SSF56601">
    <property type="entry name" value="beta-lactamase/transpeptidase-like"/>
    <property type="match status" value="1"/>
</dbReference>
<keyword evidence="3" id="KW-1185">Reference proteome</keyword>
<evidence type="ECO:0000259" key="1">
    <source>
        <dbReference type="Pfam" id="PF00144"/>
    </source>
</evidence>
<gene>
    <name evidence="2" type="ORF">RL72_00265</name>
</gene>
<dbReference type="PATRIC" id="fig|582680.7.peg.277"/>
<dbReference type="EC" id="3.4.16.4" evidence="2"/>
<keyword evidence="2" id="KW-0121">Carboxypeptidase</keyword>
<name>A0A0F0LBS8_9MICO</name>
<keyword evidence="2" id="KW-0378">Hydrolase</keyword>
<dbReference type="Gene3D" id="3.40.710.10">
    <property type="entry name" value="DD-peptidase/beta-lactamase superfamily"/>
    <property type="match status" value="1"/>
</dbReference>
<dbReference type="PANTHER" id="PTHR46825">
    <property type="entry name" value="D-ALANYL-D-ALANINE-CARBOXYPEPTIDASE/ENDOPEPTIDASE AMPH"/>
    <property type="match status" value="1"/>
</dbReference>
<sequence>MAAGAGGKRGAAVVALLAIGLIASGCAGSGAQGAAASPPATASAGVRTVTTDAGALRTRFEGLARELGVPGAAMLVRTPQGQITATYGVTQVNGTTPVSLDDHFRIGSNTKTMTATVILQLVQEGRISLADKVAKYRPDVPNGSRITIEQLLTMRSGLANYTTTLALNTALDTQPQRAWNPEELVAMGLAEPPTFEPGDGWNYSNTNTVLLGLIAEQLEGKPLAEIFQERLFTPLGLRETTYPAVSDSTLPEPYSHGYMYSTNVDTMASNVLPPAQLAQAKAGTLLPSDTTRLNPSWAGAAGAGISTIRDLAHWVEALGSGAALGPALQKERLASVVPVPVPLPPLPDPQYGWGIAKIGPLYGHTGELPGYNSFMGYDPVQKLTIVVWTNLAPAADGRPPAATIATSLMKSIYGG</sequence>
<organism evidence="2 3">
    <name type="scientific">Microbacterium azadirachtae</name>
    <dbReference type="NCBI Taxonomy" id="582680"/>
    <lineage>
        <taxon>Bacteria</taxon>
        <taxon>Bacillati</taxon>
        <taxon>Actinomycetota</taxon>
        <taxon>Actinomycetes</taxon>
        <taxon>Micrococcales</taxon>
        <taxon>Microbacteriaceae</taxon>
        <taxon>Microbacterium</taxon>
    </lineage>
</organism>
<accession>A0A0F0LBS8</accession>
<dbReference type="InterPro" id="IPR001466">
    <property type="entry name" value="Beta-lactam-related"/>
</dbReference>
<dbReference type="PANTHER" id="PTHR46825:SF7">
    <property type="entry name" value="D-ALANYL-D-ALANINE CARBOXYPEPTIDASE"/>
    <property type="match status" value="1"/>
</dbReference>
<dbReference type="AlphaFoldDB" id="A0A0F0LBS8"/>
<dbReference type="Proteomes" id="UP000033448">
    <property type="component" value="Unassembled WGS sequence"/>
</dbReference>
<proteinExistence type="predicted"/>
<protein>
    <submittedName>
        <fullName evidence="2">D-alanyl-D-alanine carboxypeptidase</fullName>
        <ecNumber evidence="2">3.4.16.4</ecNumber>
    </submittedName>
</protein>
<dbReference type="GO" id="GO:0009002">
    <property type="term" value="F:serine-type D-Ala-D-Ala carboxypeptidase activity"/>
    <property type="evidence" value="ECO:0007669"/>
    <property type="project" value="UniProtKB-EC"/>
</dbReference>
<reference evidence="2 3" key="1">
    <citation type="submission" date="2015-02" db="EMBL/GenBank/DDBJ databases">
        <title>Draft genome sequences of ten Microbacterium spp. with emphasis on heavy metal contaminated environments.</title>
        <authorList>
            <person name="Corretto E."/>
        </authorList>
    </citation>
    <scope>NUCLEOTIDE SEQUENCE [LARGE SCALE GENOMIC DNA]</scope>
    <source>
        <strain evidence="2 3">DSM 23848</strain>
    </source>
</reference>
<dbReference type="InterPro" id="IPR012338">
    <property type="entry name" value="Beta-lactam/transpept-like"/>
</dbReference>
<dbReference type="Pfam" id="PF00144">
    <property type="entry name" value="Beta-lactamase"/>
    <property type="match status" value="1"/>
</dbReference>
<feature type="domain" description="Beta-lactamase-related" evidence="1">
    <location>
        <begin position="58"/>
        <end position="399"/>
    </location>
</feature>
<dbReference type="InterPro" id="IPR050491">
    <property type="entry name" value="AmpC-like"/>
</dbReference>
<dbReference type="EMBL" id="JYIT01000045">
    <property type="protein sequence ID" value="KJL30134.1"/>
    <property type="molecule type" value="Genomic_DNA"/>
</dbReference>
<dbReference type="RefSeq" id="WP_248700328.1">
    <property type="nucleotide sequence ID" value="NZ_JYIT01000045.1"/>
</dbReference>
<comment type="caution">
    <text evidence="2">The sequence shown here is derived from an EMBL/GenBank/DDBJ whole genome shotgun (WGS) entry which is preliminary data.</text>
</comment>